<sequence length="324" mass="35299">MPDLKFAKSTIPDLSGRVVLITGEFARLVSNLAYLPGAGGIGAELTVELAQKTPKRILFTGRNANAAEKTLERVRQATAAEAVTFVPCDLASLESVRAAADQIQAQCNGRLDLFLANAGIMAHPAGLSPDGYEVHFATNHLGHALLTQKLLPLLERTADDLSSADGSDNPPRVICTTSVGWKGGNLDFRGGLRTTQESALLGRWVRYCNSKLANMLYARELARRHSKLLCFSVHPGVVSTGLVTVLKFTDHLFIQITNVGNIITPEQGTYNHLWAISAPCKSIEQGGFYEPVGVLSSEKGVKTKDEKYANQLWEYTEKELEKFM</sequence>
<protein>
    <recommendedName>
        <fullName evidence="5">Oxidoreductase</fullName>
    </recommendedName>
</protein>
<dbReference type="Proteomes" id="UP001446871">
    <property type="component" value="Unassembled WGS sequence"/>
</dbReference>
<evidence type="ECO:0000256" key="1">
    <source>
        <dbReference type="ARBA" id="ARBA00006484"/>
    </source>
</evidence>
<dbReference type="PANTHER" id="PTHR24320:SF154">
    <property type="entry name" value="OXIDOREDUCTASE, SHORT-CHAIN DEHYDROGENASE_REDUCTASE FAMILY (AFU_ORTHOLOGUE AFUA_2G04560)"/>
    <property type="match status" value="1"/>
</dbReference>
<organism evidence="3 4">
    <name type="scientific">Apiospora saccharicola</name>
    <dbReference type="NCBI Taxonomy" id="335842"/>
    <lineage>
        <taxon>Eukaryota</taxon>
        <taxon>Fungi</taxon>
        <taxon>Dikarya</taxon>
        <taxon>Ascomycota</taxon>
        <taxon>Pezizomycotina</taxon>
        <taxon>Sordariomycetes</taxon>
        <taxon>Xylariomycetidae</taxon>
        <taxon>Amphisphaeriales</taxon>
        <taxon>Apiosporaceae</taxon>
        <taxon>Apiospora</taxon>
    </lineage>
</organism>
<dbReference type="Gene3D" id="3.40.50.720">
    <property type="entry name" value="NAD(P)-binding Rossmann-like Domain"/>
    <property type="match status" value="1"/>
</dbReference>
<evidence type="ECO:0000313" key="4">
    <source>
        <dbReference type="Proteomes" id="UP001446871"/>
    </source>
</evidence>
<gene>
    <name evidence="3" type="ORF">PG996_001432</name>
</gene>
<accession>A0ABR1WGK9</accession>
<dbReference type="InterPro" id="IPR002347">
    <property type="entry name" value="SDR_fam"/>
</dbReference>
<comment type="similarity">
    <text evidence="1">Belongs to the short-chain dehydrogenases/reductases (SDR) family.</text>
</comment>
<evidence type="ECO:0008006" key="5">
    <source>
        <dbReference type="Google" id="ProtNLM"/>
    </source>
</evidence>
<name>A0ABR1WGK9_9PEZI</name>
<comment type="caution">
    <text evidence="3">The sequence shown here is derived from an EMBL/GenBank/DDBJ whole genome shotgun (WGS) entry which is preliminary data.</text>
</comment>
<evidence type="ECO:0000313" key="3">
    <source>
        <dbReference type="EMBL" id="KAK8082651.1"/>
    </source>
</evidence>
<dbReference type="SUPFAM" id="SSF51735">
    <property type="entry name" value="NAD(P)-binding Rossmann-fold domains"/>
    <property type="match status" value="1"/>
</dbReference>
<keyword evidence="2" id="KW-0560">Oxidoreductase</keyword>
<evidence type="ECO:0000256" key="2">
    <source>
        <dbReference type="ARBA" id="ARBA00023002"/>
    </source>
</evidence>
<dbReference type="EMBL" id="JAQQWM010000001">
    <property type="protein sequence ID" value="KAK8082651.1"/>
    <property type="molecule type" value="Genomic_DNA"/>
</dbReference>
<reference evidence="3 4" key="1">
    <citation type="submission" date="2023-01" db="EMBL/GenBank/DDBJ databases">
        <title>Analysis of 21 Apiospora genomes using comparative genomics revels a genus with tremendous synthesis potential of carbohydrate active enzymes and secondary metabolites.</title>
        <authorList>
            <person name="Sorensen T."/>
        </authorList>
    </citation>
    <scope>NUCLEOTIDE SEQUENCE [LARGE SCALE GENOMIC DNA]</scope>
    <source>
        <strain evidence="3 4">CBS 83171</strain>
    </source>
</reference>
<proteinExistence type="inferred from homology"/>
<dbReference type="InterPro" id="IPR036291">
    <property type="entry name" value="NAD(P)-bd_dom_sf"/>
</dbReference>
<dbReference type="Pfam" id="PF00106">
    <property type="entry name" value="adh_short"/>
    <property type="match status" value="1"/>
</dbReference>
<keyword evidence="4" id="KW-1185">Reference proteome</keyword>
<dbReference type="PANTHER" id="PTHR24320">
    <property type="entry name" value="RETINOL DEHYDROGENASE"/>
    <property type="match status" value="1"/>
</dbReference>
<dbReference type="PRINTS" id="PR00081">
    <property type="entry name" value="GDHRDH"/>
</dbReference>